<gene>
    <name evidence="2" type="ORF">DFQ14_107201</name>
</gene>
<dbReference type="InterPro" id="IPR003018">
    <property type="entry name" value="GAF"/>
</dbReference>
<dbReference type="InterPro" id="IPR029016">
    <property type="entry name" value="GAF-like_dom_sf"/>
</dbReference>
<keyword evidence="3" id="KW-1185">Reference proteome</keyword>
<evidence type="ECO:0000313" key="3">
    <source>
        <dbReference type="Proteomes" id="UP000253495"/>
    </source>
</evidence>
<comment type="caution">
    <text evidence="2">The sequence shown here is derived from an EMBL/GenBank/DDBJ whole genome shotgun (WGS) entry which is preliminary data.</text>
</comment>
<dbReference type="Gene3D" id="3.30.450.40">
    <property type="match status" value="1"/>
</dbReference>
<feature type="domain" description="GAF" evidence="1">
    <location>
        <begin position="88"/>
        <end position="232"/>
    </location>
</feature>
<evidence type="ECO:0000313" key="2">
    <source>
        <dbReference type="EMBL" id="RCW43311.1"/>
    </source>
</evidence>
<reference evidence="2 3" key="1">
    <citation type="submission" date="2018-07" db="EMBL/GenBank/DDBJ databases">
        <title>Genomic Encyclopedia of Type Strains, Phase III (KMG-III): the genomes of soil and plant-associated and newly described type strains.</title>
        <authorList>
            <person name="Whitman W."/>
        </authorList>
    </citation>
    <scope>NUCLEOTIDE SEQUENCE [LARGE SCALE GENOMIC DNA]</scope>
    <source>
        <strain evidence="2 3">CECT 8575</strain>
    </source>
</reference>
<name>A0A368VNL6_9ACTN</name>
<dbReference type="SUPFAM" id="SSF55781">
    <property type="entry name" value="GAF domain-like"/>
    <property type="match status" value="1"/>
</dbReference>
<sequence>MPKAKRPKAGVAGCSALGSPFGDVGLRCGRAAGMPEKGNVWWPPAAAPALDACGASSTVRKRKLPAMAIDDTSLEFFADLARDLTAQTSKQAVLDRAVEQAVRHLDGCDDAGILLLYRKRGVETIAASSRRVHDSDQAQGRLREGPCFDAALQAGSWHNRFYRSGDLATETRWPSYIPQARALGIGSMVGFQLYRDEEFFAALNLYSDRRQTFGERAEKLGWVLASYAAVVLISARTGKLPGVPPPEEA</sequence>
<dbReference type="Pfam" id="PF13185">
    <property type="entry name" value="GAF_2"/>
    <property type="match status" value="1"/>
</dbReference>
<proteinExistence type="predicted"/>
<dbReference type="AlphaFoldDB" id="A0A368VNL6"/>
<organism evidence="2 3">
    <name type="scientific">Halopolyspora algeriensis</name>
    <dbReference type="NCBI Taxonomy" id="1500506"/>
    <lineage>
        <taxon>Bacteria</taxon>
        <taxon>Bacillati</taxon>
        <taxon>Actinomycetota</taxon>
        <taxon>Actinomycetes</taxon>
        <taxon>Actinomycetes incertae sedis</taxon>
        <taxon>Halopolyspora</taxon>
    </lineage>
</organism>
<accession>A0A368VNL6</accession>
<dbReference type="EMBL" id="QPJC01000007">
    <property type="protein sequence ID" value="RCW43311.1"/>
    <property type="molecule type" value="Genomic_DNA"/>
</dbReference>
<evidence type="ECO:0000259" key="1">
    <source>
        <dbReference type="Pfam" id="PF13185"/>
    </source>
</evidence>
<dbReference type="Proteomes" id="UP000253495">
    <property type="component" value="Unassembled WGS sequence"/>
</dbReference>
<protein>
    <submittedName>
        <fullName evidence="2">GAF domain-containing protein</fullName>
    </submittedName>
</protein>